<feature type="compositionally biased region" description="Acidic residues" evidence="1">
    <location>
        <begin position="60"/>
        <end position="69"/>
    </location>
</feature>
<evidence type="ECO:0000313" key="2">
    <source>
        <dbReference type="EMBL" id="AGX93313.1"/>
    </source>
</evidence>
<dbReference type="EMBL" id="KF477312">
    <property type="protein sequence ID" value="AGX93313.1"/>
    <property type="molecule type" value="Genomic_DNA"/>
</dbReference>
<dbReference type="KEGG" id="vg:17400997"/>
<feature type="compositionally biased region" description="Polar residues" evidence="1">
    <location>
        <begin position="47"/>
        <end position="59"/>
    </location>
</feature>
<dbReference type="Proteomes" id="UP000161081">
    <property type="component" value="Segment"/>
</dbReference>
<name>U5NEJ4_9ADEN</name>
<proteinExistence type="predicted"/>
<sequence length="180" mass="20548">MAQKMIDEKSRVSEGPPPPPEDESAVPFPMNPRYEPQEEPESDGESLGSQDSEEYLSTISEEEEEEEEANKENMSLPPPLPRKRRSASYLGTTLTRPAIKKSKPNEGVNFPTPRKRKPRGNYRSWVRHRVAICQALRDAVFDKRFAAEILKRVRGIFVPPSILGYYSRKLLNDDGCEEDE</sequence>
<dbReference type="RefSeq" id="YP_008719833.1">
    <property type="nucleotide sequence ID" value="NC_022612.1"/>
</dbReference>
<feature type="region of interest" description="Disordered" evidence="1">
    <location>
        <begin position="1"/>
        <end position="120"/>
    </location>
</feature>
<keyword evidence="3" id="KW-1185">Reference proteome</keyword>
<feature type="compositionally biased region" description="Basic and acidic residues" evidence="1">
    <location>
        <begin position="1"/>
        <end position="12"/>
    </location>
</feature>
<dbReference type="GeneID" id="17400997"/>
<organism evidence="2 3">
    <name type="scientific">turkey adenovirus 4</name>
    <dbReference type="NCBI Taxonomy" id="1408257"/>
    <lineage>
        <taxon>Viruses</taxon>
        <taxon>Varidnaviria</taxon>
        <taxon>Bamfordvirae</taxon>
        <taxon>Preplasmiviricota</taxon>
        <taxon>Polisuviricotina</taxon>
        <taxon>Pharingeaviricetes</taxon>
        <taxon>Rowavirales</taxon>
        <taxon>Adenoviridae</taxon>
        <taxon>Aviadenovirus</taxon>
        <taxon>Aviadenovirus gallopavoquartum</taxon>
        <taxon>Turkey aviadenovirus C</taxon>
    </lineage>
</organism>
<dbReference type="OrthoDB" id="23378at10239"/>
<accession>U5NEJ4</accession>
<protein>
    <submittedName>
        <fullName evidence="2">22K</fullName>
    </submittedName>
</protein>
<reference evidence="2 3" key="1">
    <citation type="journal article" date="2014" name="J. Gen. Virol.">
        <title>Whole-genome sequences of two turkey adenovirus types reveal the existence of two unknown lineages that merit the establishment of novel species within the genus Aviadenovirus.</title>
        <authorList>
            <person name="Marek A."/>
            <person name="Ballmann M.Z."/>
            <person name="Kosiol C."/>
            <person name="Harrach B."/>
            <person name="Schlotterer C."/>
            <person name="Hess M."/>
        </authorList>
    </citation>
    <scope>NUCLEOTIDE SEQUENCE [LARGE SCALE GENOMIC DNA]</scope>
    <source>
        <strain evidence="2">TNI1</strain>
    </source>
</reference>
<evidence type="ECO:0000313" key="3">
    <source>
        <dbReference type="Proteomes" id="UP000161081"/>
    </source>
</evidence>
<evidence type="ECO:0000256" key="1">
    <source>
        <dbReference type="SAM" id="MobiDB-lite"/>
    </source>
</evidence>